<dbReference type="AlphaFoldDB" id="A0A512IDE9"/>
<evidence type="ECO:0000313" key="2">
    <source>
        <dbReference type="EMBL" id="GEO95709.1"/>
    </source>
</evidence>
<comment type="caution">
    <text evidence="2">The sequence shown here is derived from an EMBL/GenBank/DDBJ whole genome shotgun (WGS) entry which is preliminary data.</text>
</comment>
<name>A0A512IDE9_9MICC</name>
<proteinExistence type="predicted"/>
<feature type="transmembrane region" description="Helical" evidence="1">
    <location>
        <begin position="20"/>
        <end position="43"/>
    </location>
</feature>
<reference evidence="2 3" key="1">
    <citation type="submission" date="2019-07" db="EMBL/GenBank/DDBJ databases">
        <title>Whole genome shotgun sequence of Kocuria turfanensis NBRC 107627.</title>
        <authorList>
            <person name="Hosoyama A."/>
            <person name="Uohara A."/>
            <person name="Ohji S."/>
            <person name="Ichikawa N."/>
        </authorList>
    </citation>
    <scope>NUCLEOTIDE SEQUENCE [LARGE SCALE GENOMIC DNA]</scope>
    <source>
        <strain evidence="2 3">NBRC 107627</strain>
    </source>
</reference>
<evidence type="ECO:0000313" key="3">
    <source>
        <dbReference type="Proteomes" id="UP000321103"/>
    </source>
</evidence>
<keyword evidence="3" id="KW-1185">Reference proteome</keyword>
<gene>
    <name evidence="2" type="ORF">KTU01_18320</name>
</gene>
<sequence length="54" mass="5717">MTAPARHQTPLAEELRVPFWIVLAGVGAGALWALAGVVVGSWVRSRGLRARGAH</sequence>
<keyword evidence="1" id="KW-0812">Transmembrane</keyword>
<accession>A0A512IDE9</accession>
<dbReference type="Proteomes" id="UP000321103">
    <property type="component" value="Unassembled WGS sequence"/>
</dbReference>
<evidence type="ECO:0000256" key="1">
    <source>
        <dbReference type="SAM" id="Phobius"/>
    </source>
</evidence>
<dbReference type="EMBL" id="BJZS01000049">
    <property type="protein sequence ID" value="GEO95709.1"/>
    <property type="molecule type" value="Genomic_DNA"/>
</dbReference>
<organism evidence="2 3">
    <name type="scientific">Kocuria turfanensis</name>
    <dbReference type="NCBI Taxonomy" id="388357"/>
    <lineage>
        <taxon>Bacteria</taxon>
        <taxon>Bacillati</taxon>
        <taxon>Actinomycetota</taxon>
        <taxon>Actinomycetes</taxon>
        <taxon>Micrococcales</taxon>
        <taxon>Micrococcaceae</taxon>
        <taxon>Kocuria</taxon>
    </lineage>
</organism>
<keyword evidence="1" id="KW-1133">Transmembrane helix</keyword>
<protein>
    <submittedName>
        <fullName evidence="2">Uncharacterized protein</fullName>
    </submittedName>
</protein>
<keyword evidence="1" id="KW-0472">Membrane</keyword>